<evidence type="ECO:0000313" key="3">
    <source>
        <dbReference type="Proteomes" id="UP000630887"/>
    </source>
</evidence>
<comment type="caution">
    <text evidence="2">The sequence shown here is derived from an EMBL/GenBank/DDBJ whole genome shotgun (WGS) entry which is preliminary data.</text>
</comment>
<evidence type="ECO:0000313" key="2">
    <source>
        <dbReference type="EMBL" id="GIG05626.1"/>
    </source>
</evidence>
<keyword evidence="3" id="KW-1185">Reference proteome</keyword>
<gene>
    <name evidence="2" type="ORF">Cco03nite_23260</name>
</gene>
<proteinExistence type="predicted"/>
<protein>
    <recommendedName>
        <fullName evidence="1">CBS domain-containing protein</fullName>
    </recommendedName>
</protein>
<dbReference type="EMBL" id="BONI01000016">
    <property type="protein sequence ID" value="GIG05626.1"/>
    <property type="molecule type" value="Genomic_DNA"/>
</dbReference>
<feature type="domain" description="CBS" evidence="1">
    <location>
        <begin position="96"/>
        <end position="143"/>
    </location>
</feature>
<dbReference type="InterPro" id="IPR000644">
    <property type="entry name" value="CBS_dom"/>
</dbReference>
<dbReference type="Gene3D" id="3.10.580.10">
    <property type="entry name" value="CBS-domain"/>
    <property type="match status" value="1"/>
</dbReference>
<name>A0A8J3P6C5_9ACTN</name>
<evidence type="ECO:0000259" key="1">
    <source>
        <dbReference type="Pfam" id="PF00571"/>
    </source>
</evidence>
<dbReference type="AlphaFoldDB" id="A0A8J3P6C5"/>
<dbReference type="RefSeq" id="WP_203692061.1">
    <property type="nucleotide sequence ID" value="NZ_BAAALC010000025.1"/>
</dbReference>
<reference evidence="2 3" key="1">
    <citation type="submission" date="2021-01" db="EMBL/GenBank/DDBJ databases">
        <title>Whole genome shotgun sequence of Catellatospora coxensis NBRC 107359.</title>
        <authorList>
            <person name="Komaki H."/>
            <person name="Tamura T."/>
        </authorList>
    </citation>
    <scope>NUCLEOTIDE SEQUENCE [LARGE SCALE GENOMIC DNA]</scope>
    <source>
        <strain evidence="2 3">NBRC 107359</strain>
    </source>
</reference>
<sequence>MRARDLATACPTVTLATPVIEVITRVAERGLLGVVIVDDAGRPLRVLPGARVLQLAVPPYCLEDPILAQIAADTPAALADVLTCRNVGQCLGETAPRLVAVTSDATALEIASLMASTGSELVAVIDDGVLHGAVSLHAVMRDLVHA</sequence>
<dbReference type="Proteomes" id="UP000630887">
    <property type="component" value="Unassembled WGS sequence"/>
</dbReference>
<dbReference type="SUPFAM" id="SSF54631">
    <property type="entry name" value="CBS-domain pair"/>
    <property type="match status" value="1"/>
</dbReference>
<accession>A0A8J3P6C5</accession>
<dbReference type="Pfam" id="PF00571">
    <property type="entry name" value="CBS"/>
    <property type="match status" value="1"/>
</dbReference>
<organism evidence="2 3">
    <name type="scientific">Catellatospora coxensis</name>
    <dbReference type="NCBI Taxonomy" id="310354"/>
    <lineage>
        <taxon>Bacteria</taxon>
        <taxon>Bacillati</taxon>
        <taxon>Actinomycetota</taxon>
        <taxon>Actinomycetes</taxon>
        <taxon>Micromonosporales</taxon>
        <taxon>Micromonosporaceae</taxon>
        <taxon>Catellatospora</taxon>
    </lineage>
</organism>
<dbReference type="InterPro" id="IPR046342">
    <property type="entry name" value="CBS_dom_sf"/>
</dbReference>